<dbReference type="KEGG" id="vdi:Vdis_1425"/>
<dbReference type="PANTHER" id="PTHR30348:SF4">
    <property type="entry name" value="DUF72 DOMAIN-CONTAINING PROTEIN"/>
    <property type="match status" value="1"/>
</dbReference>
<protein>
    <recommendedName>
        <fullName evidence="3">DUF72 domain-containing protein</fullName>
    </recommendedName>
</protein>
<name>E1QSL8_VULDI</name>
<dbReference type="GeneID" id="9752359"/>
<dbReference type="InterPro" id="IPR002763">
    <property type="entry name" value="DUF72"/>
</dbReference>
<accession>E1QSL8</accession>
<sequence>MVKVFVGTSGWLYDWNQDSTFDWYVRNSGLNAVELNASFYRFPFRNQVASWARKGAGLRWAVKVHRYITHVKRLKEDALDTWRRFRDLFQPLDPYIDFYLFQMPPSFAYNDESMERIRTFARETGLGARLAIEFRHKSWFGSEDAINELRGLGITVVSVDEPGVTWVRSTNGIIYLRLHGRTDWYMYDYGEDELRDLAIKAVSLNPNAIYVFFNNDHWMLENARKMLEILRGLTGE</sequence>
<dbReference type="SUPFAM" id="SSF117396">
    <property type="entry name" value="TM1631-like"/>
    <property type="match status" value="1"/>
</dbReference>
<reference evidence="1 2" key="1">
    <citation type="journal article" date="2010" name="Stand. Genomic Sci.">
        <title>Complete genome sequence of Vulcanisaeta distributa type strain (IC-017).</title>
        <authorList>
            <person name="Mavromatis K."/>
            <person name="Sikorski J."/>
            <person name="Pabst E."/>
            <person name="Teshima H."/>
            <person name="Lapidus A."/>
            <person name="Lucas S."/>
            <person name="Nolan M."/>
            <person name="Glavina Del Rio T."/>
            <person name="Cheng J.F."/>
            <person name="Bruce D."/>
            <person name="Goodwin L."/>
            <person name="Pitluck S."/>
            <person name="Liolios K."/>
            <person name="Ivanova N."/>
            <person name="Mikhailova N."/>
            <person name="Pati A."/>
            <person name="Chen A."/>
            <person name="Palaniappan K."/>
            <person name="Land M."/>
            <person name="Hauser L."/>
            <person name="Chang Y.J."/>
            <person name="Jeffries C.D."/>
            <person name="Rohde M."/>
            <person name="Spring S."/>
            <person name="Goker M."/>
            <person name="Wirth R."/>
            <person name="Woyke T."/>
            <person name="Bristow J."/>
            <person name="Eisen J.A."/>
            <person name="Markowitz V."/>
            <person name="Hugenholtz P."/>
            <person name="Klenk H.P."/>
            <person name="Kyrpides N.C."/>
        </authorList>
    </citation>
    <scope>NUCLEOTIDE SEQUENCE [LARGE SCALE GENOMIC DNA]</scope>
    <source>
        <strain evidence="2">DSM 14429 / JCM 11212 / NBRC 100878 / IC-017</strain>
    </source>
</reference>
<gene>
    <name evidence="1" type="ordered locus">Vdis_1425</name>
</gene>
<keyword evidence="2" id="KW-1185">Reference proteome</keyword>
<evidence type="ECO:0000313" key="2">
    <source>
        <dbReference type="Proteomes" id="UP000006681"/>
    </source>
</evidence>
<evidence type="ECO:0008006" key="3">
    <source>
        <dbReference type="Google" id="ProtNLM"/>
    </source>
</evidence>
<dbReference type="Pfam" id="PF01904">
    <property type="entry name" value="DUF72"/>
    <property type="match status" value="1"/>
</dbReference>
<dbReference type="OrthoDB" id="35747at2157"/>
<evidence type="ECO:0000313" key="1">
    <source>
        <dbReference type="EMBL" id="ADN50811.1"/>
    </source>
</evidence>
<proteinExistence type="predicted"/>
<dbReference type="STRING" id="572478.Vdis_1425"/>
<dbReference type="AlphaFoldDB" id="E1QSL8"/>
<dbReference type="EMBL" id="CP002100">
    <property type="protein sequence ID" value="ADN50811.1"/>
    <property type="molecule type" value="Genomic_DNA"/>
</dbReference>
<reference evidence="2" key="2">
    <citation type="journal article" date="2010" name="Stand. Genomic Sci.">
        <title>Complete genome sequence of Vulcanisaeta distributa type strain (IC-017T).</title>
        <authorList>
            <person name="Mavromatis K."/>
            <person name="Sikorski J."/>
            <person name="Pabst E."/>
            <person name="Teshima H."/>
            <person name="Lapidus A."/>
            <person name="Lucas S."/>
            <person name="Nolan M."/>
            <person name="Glavina Del Rio T."/>
            <person name="Cheng J."/>
            <person name="Bruce D."/>
            <person name="Goodwin L."/>
            <person name="Pitluck S."/>
            <person name="Liolios K."/>
            <person name="Ivanova N."/>
            <person name="Mikhailova N."/>
            <person name="Pati A."/>
            <person name="Chen A."/>
            <person name="Palaniappan K."/>
            <person name="Land M."/>
            <person name="Hauser L."/>
            <person name="Chang Y."/>
            <person name="Jeffries C."/>
            <person name="Rohde M."/>
            <person name="Spring S."/>
            <person name="Goker M."/>
            <person name="Wirth R."/>
            <person name="Woyke T."/>
            <person name="Bristow J."/>
            <person name="Eisen J."/>
            <person name="Markowitz V."/>
            <person name="Hugenholtz P."/>
            <person name="Klenk H."/>
            <person name="Kyrpides N."/>
        </authorList>
    </citation>
    <scope>NUCLEOTIDE SEQUENCE [LARGE SCALE GENOMIC DNA]</scope>
    <source>
        <strain evidence="2">DSM 14429 / JCM 11212 / NBRC 100878 / IC-017</strain>
    </source>
</reference>
<dbReference type="Gene3D" id="3.20.20.410">
    <property type="entry name" value="Protein of unknown function UPF0759"/>
    <property type="match status" value="1"/>
</dbReference>
<dbReference type="InterPro" id="IPR036520">
    <property type="entry name" value="UPF0759_sf"/>
</dbReference>
<dbReference type="HOGENOM" id="CLU_046519_0_1_2"/>
<dbReference type="RefSeq" id="WP_013336536.1">
    <property type="nucleotide sequence ID" value="NC_014537.1"/>
</dbReference>
<organism evidence="1 2">
    <name type="scientific">Vulcanisaeta distributa (strain DSM 14429 / JCM 11212 / NBRC 100878 / IC-017)</name>
    <dbReference type="NCBI Taxonomy" id="572478"/>
    <lineage>
        <taxon>Archaea</taxon>
        <taxon>Thermoproteota</taxon>
        <taxon>Thermoprotei</taxon>
        <taxon>Thermoproteales</taxon>
        <taxon>Thermoproteaceae</taxon>
        <taxon>Vulcanisaeta</taxon>
    </lineage>
</organism>
<dbReference type="eggNOG" id="arCOG04291">
    <property type="taxonomic scope" value="Archaea"/>
</dbReference>
<dbReference type="PANTHER" id="PTHR30348">
    <property type="entry name" value="UNCHARACTERIZED PROTEIN YECE"/>
    <property type="match status" value="1"/>
</dbReference>
<dbReference type="Proteomes" id="UP000006681">
    <property type="component" value="Chromosome"/>
</dbReference>